<name>A0A8J3IBI4_9CHLR</name>
<dbReference type="EMBL" id="BNJF01000009">
    <property type="protein sequence ID" value="GHO50903.1"/>
    <property type="molecule type" value="Genomic_DNA"/>
</dbReference>
<evidence type="ECO:0000256" key="3">
    <source>
        <dbReference type="ARBA" id="ARBA00022989"/>
    </source>
</evidence>
<gene>
    <name evidence="7" type="ORF">KSX_90660</name>
</gene>
<evidence type="ECO:0000256" key="5">
    <source>
        <dbReference type="SAM" id="Phobius"/>
    </source>
</evidence>
<keyword evidence="2 5" id="KW-0812">Transmembrane</keyword>
<keyword evidence="3 5" id="KW-1133">Transmembrane helix</keyword>
<feature type="transmembrane region" description="Helical" evidence="5">
    <location>
        <begin position="270"/>
        <end position="292"/>
    </location>
</feature>
<evidence type="ECO:0000256" key="1">
    <source>
        <dbReference type="ARBA" id="ARBA00004651"/>
    </source>
</evidence>
<evidence type="ECO:0000256" key="4">
    <source>
        <dbReference type="ARBA" id="ARBA00023136"/>
    </source>
</evidence>
<dbReference type="Pfam" id="PF07690">
    <property type="entry name" value="MFS_1"/>
    <property type="match status" value="1"/>
</dbReference>
<dbReference type="PROSITE" id="PS50850">
    <property type="entry name" value="MFS"/>
    <property type="match status" value="1"/>
</dbReference>
<feature type="transmembrane region" description="Helical" evidence="5">
    <location>
        <begin position="46"/>
        <end position="66"/>
    </location>
</feature>
<feature type="transmembrane region" description="Helical" evidence="5">
    <location>
        <begin position="209"/>
        <end position="230"/>
    </location>
</feature>
<dbReference type="GO" id="GO:0005886">
    <property type="term" value="C:plasma membrane"/>
    <property type="evidence" value="ECO:0007669"/>
    <property type="project" value="UniProtKB-SubCell"/>
</dbReference>
<feature type="transmembrane region" description="Helical" evidence="5">
    <location>
        <begin position="120"/>
        <end position="138"/>
    </location>
</feature>
<dbReference type="InterPro" id="IPR020846">
    <property type="entry name" value="MFS_dom"/>
</dbReference>
<dbReference type="RefSeq" id="WP_220199849.1">
    <property type="nucleotide sequence ID" value="NZ_BNJF01000009.1"/>
</dbReference>
<keyword evidence="8" id="KW-1185">Reference proteome</keyword>
<sequence length="446" mass="46291">MTDAPLSSSPSGEDPKASEEALLGSVDTMQAITLNTLTFPGARVTVGYRIAFTLASAVGGLSSVCIKQLLLPIQVSALDPVSTNTSFALVASIGALAGLIASPLSGALSDRTTLRWGRRRPWICGGVLVAACGLLIMARATSIPLLLFGEILAQIGVDTVLSCVTAILADQVPPARRPLLSALNGMAPIVGGILGLVAVTLFTQTSDIALGYVLLAGASVCCTFPFVFMIREAPLDREARPPFHLLTFIAGFVAPLRSRDFALTVLSRCLVFLSFTLLGAYLLFFLCARLGFSLAEAKVGVTLFQALSTALVLPISVLGGMLAHRVQRLKPFVIVGVLVMAAGLLIIACVPLWGAILCAAAVFGCGWGLFLGVDIALAIAVLPDTAGSGKDLGVLYTSIFLPLLLSPIIGATVLNTTGNNYTLLFLLAALASVLAAGTMLPIRSVR</sequence>
<feature type="transmembrane region" description="Helical" evidence="5">
    <location>
        <begin position="359"/>
        <end position="382"/>
    </location>
</feature>
<dbReference type="InterPro" id="IPR011701">
    <property type="entry name" value="MFS"/>
</dbReference>
<evidence type="ECO:0000256" key="2">
    <source>
        <dbReference type="ARBA" id="ARBA00022692"/>
    </source>
</evidence>
<dbReference type="PANTHER" id="PTHR23528">
    <property type="match status" value="1"/>
</dbReference>
<feature type="transmembrane region" description="Helical" evidence="5">
    <location>
        <begin position="421"/>
        <end position="442"/>
    </location>
</feature>
<feature type="transmembrane region" description="Helical" evidence="5">
    <location>
        <begin position="181"/>
        <end position="202"/>
    </location>
</feature>
<organism evidence="7 8">
    <name type="scientific">Ktedonospora formicarum</name>
    <dbReference type="NCBI Taxonomy" id="2778364"/>
    <lineage>
        <taxon>Bacteria</taxon>
        <taxon>Bacillati</taxon>
        <taxon>Chloroflexota</taxon>
        <taxon>Ktedonobacteria</taxon>
        <taxon>Ktedonobacterales</taxon>
        <taxon>Ktedonobacteraceae</taxon>
        <taxon>Ktedonospora</taxon>
    </lineage>
</organism>
<dbReference type="SUPFAM" id="SSF103473">
    <property type="entry name" value="MFS general substrate transporter"/>
    <property type="match status" value="1"/>
</dbReference>
<keyword evidence="4 5" id="KW-0472">Membrane</keyword>
<feature type="transmembrane region" description="Helical" evidence="5">
    <location>
        <begin position="394"/>
        <end position="415"/>
    </location>
</feature>
<dbReference type="Proteomes" id="UP000612362">
    <property type="component" value="Unassembled WGS sequence"/>
</dbReference>
<dbReference type="PANTHER" id="PTHR23528:SF1">
    <property type="entry name" value="MAJOR FACILITATOR SUPERFAMILY (MFS) PROFILE DOMAIN-CONTAINING PROTEIN"/>
    <property type="match status" value="1"/>
</dbReference>
<dbReference type="InterPro" id="IPR036259">
    <property type="entry name" value="MFS_trans_sf"/>
</dbReference>
<feature type="transmembrane region" description="Helical" evidence="5">
    <location>
        <begin position="304"/>
        <end position="323"/>
    </location>
</feature>
<evidence type="ECO:0000313" key="8">
    <source>
        <dbReference type="Proteomes" id="UP000612362"/>
    </source>
</evidence>
<feature type="transmembrane region" description="Helical" evidence="5">
    <location>
        <begin position="87"/>
        <end position="108"/>
    </location>
</feature>
<dbReference type="Gene3D" id="1.20.1250.20">
    <property type="entry name" value="MFS general substrate transporter like domains"/>
    <property type="match status" value="2"/>
</dbReference>
<comment type="subcellular location">
    <subcellularLocation>
        <location evidence="1">Cell membrane</location>
        <topology evidence="1">Multi-pass membrane protein</topology>
    </subcellularLocation>
</comment>
<comment type="caution">
    <text evidence="7">The sequence shown here is derived from an EMBL/GenBank/DDBJ whole genome shotgun (WGS) entry which is preliminary data.</text>
</comment>
<dbReference type="GO" id="GO:0022857">
    <property type="term" value="F:transmembrane transporter activity"/>
    <property type="evidence" value="ECO:0007669"/>
    <property type="project" value="InterPro"/>
</dbReference>
<protein>
    <submittedName>
        <fullName evidence="7">MFS transporter</fullName>
    </submittedName>
</protein>
<feature type="transmembrane region" description="Helical" evidence="5">
    <location>
        <begin position="332"/>
        <end position="353"/>
    </location>
</feature>
<accession>A0A8J3IBI4</accession>
<reference evidence="7" key="1">
    <citation type="submission" date="2020-10" db="EMBL/GenBank/DDBJ databases">
        <title>Taxonomic study of unclassified bacteria belonging to the class Ktedonobacteria.</title>
        <authorList>
            <person name="Yabe S."/>
            <person name="Wang C.M."/>
            <person name="Zheng Y."/>
            <person name="Sakai Y."/>
            <person name="Cavaletti L."/>
            <person name="Monciardini P."/>
            <person name="Donadio S."/>
        </authorList>
    </citation>
    <scope>NUCLEOTIDE SEQUENCE</scope>
    <source>
        <strain evidence="7">SOSP1-1</strain>
    </source>
</reference>
<evidence type="ECO:0000313" key="7">
    <source>
        <dbReference type="EMBL" id="GHO50903.1"/>
    </source>
</evidence>
<evidence type="ECO:0000259" key="6">
    <source>
        <dbReference type="PROSITE" id="PS50850"/>
    </source>
</evidence>
<proteinExistence type="predicted"/>
<feature type="domain" description="Major facilitator superfamily (MFS) profile" evidence="6">
    <location>
        <begin position="48"/>
        <end position="446"/>
    </location>
</feature>
<dbReference type="AlphaFoldDB" id="A0A8J3IBI4"/>